<dbReference type="Gene3D" id="3.40.50.300">
    <property type="entry name" value="P-loop containing nucleotide triphosphate hydrolases"/>
    <property type="match status" value="1"/>
</dbReference>
<dbReference type="InterPro" id="IPR027417">
    <property type="entry name" value="P-loop_NTPase"/>
</dbReference>
<name>A0ABV3Y2T4_9ACTN</name>
<dbReference type="Proteomes" id="UP001560267">
    <property type="component" value="Unassembled WGS sequence"/>
</dbReference>
<evidence type="ECO:0000313" key="3">
    <source>
        <dbReference type="Proteomes" id="UP001560267"/>
    </source>
</evidence>
<dbReference type="Pfam" id="PF00158">
    <property type="entry name" value="Sigma54_activat"/>
    <property type="match status" value="1"/>
</dbReference>
<dbReference type="RefSeq" id="WP_298404431.1">
    <property type="nucleotide sequence ID" value="NZ_JBFSHR010000027.1"/>
</dbReference>
<feature type="domain" description="Sigma-54 factor interaction" evidence="1">
    <location>
        <begin position="161"/>
        <end position="224"/>
    </location>
</feature>
<keyword evidence="3" id="KW-1185">Reference proteome</keyword>
<proteinExistence type="predicted"/>
<reference evidence="2 3" key="1">
    <citation type="submission" date="2024-07" db="EMBL/GenBank/DDBJ databases">
        <title>Draft Genome Sequence of Ferrimicrobium acidiphilum Strain YE2023, Isolated from a Pulp of Bioleach Reactor.</title>
        <authorList>
            <person name="Elkina Y.A."/>
            <person name="Bulaeva A.G."/>
            <person name="Beletsky A.V."/>
            <person name="Mardanov A.V."/>
        </authorList>
    </citation>
    <scope>NUCLEOTIDE SEQUENCE [LARGE SCALE GENOMIC DNA]</scope>
    <source>
        <strain evidence="2 3">YE2023</strain>
    </source>
</reference>
<protein>
    <submittedName>
        <fullName evidence="2">Sigma 54-interacting transcriptional regulator</fullName>
    </submittedName>
</protein>
<dbReference type="PANTHER" id="PTHR30267">
    <property type="entry name" value="PROTEIN KINASE PRKA"/>
    <property type="match status" value="1"/>
</dbReference>
<dbReference type="InterPro" id="IPR002078">
    <property type="entry name" value="Sigma_54_int"/>
</dbReference>
<accession>A0ABV3Y2T4</accession>
<comment type="caution">
    <text evidence="2">The sequence shown here is derived from an EMBL/GenBank/DDBJ whole genome shotgun (WGS) entry which is preliminary data.</text>
</comment>
<dbReference type="SUPFAM" id="SSF52540">
    <property type="entry name" value="P-loop containing nucleoside triphosphate hydrolases"/>
    <property type="match status" value="1"/>
</dbReference>
<dbReference type="EMBL" id="JBFSHR010000027">
    <property type="protein sequence ID" value="MEX6429872.1"/>
    <property type="molecule type" value="Genomic_DNA"/>
</dbReference>
<evidence type="ECO:0000313" key="2">
    <source>
        <dbReference type="EMBL" id="MEX6429872.1"/>
    </source>
</evidence>
<sequence>MDLPLTLGDLVDSGYQPRTIREEIRANVFARIRSNTPIIEGMVGYEDTVLPELERALVIGHDIILLGERGQGKTRIIRSIRHLLDEWIPVVEGSPLNEDPLRPILPSTIERLKQEGPKTPVAWLAPDARFSEKLATPDTTIADLIGEVDPIKVAEGRYLADADTIHYGLVPRTNRGIFAINELPDLPERIQVGLLNALEERDIQIRGYRIALPLDIVFVASANPEDYTSRGRLITPLKDRFGTQITTHYPGAVDDEIEIMTTQARLGGLAVVVPSPVPQIIATMAQLARHHTSISQHSGVSVRASIAAYEAVAAAAIVRSVRNNETPAAVRVTDIEAALPAFVGKIEVESLDPREGFKVGSALLRQATATVFAQVYGSQDTTAVVEEISQTPLEMSADEPDAAYRALLASYPMLLDFVGSTHPPEELACFADLALEGLVATRRLSRHTMANRVTFGPGRG</sequence>
<dbReference type="PANTHER" id="PTHR30267:SF2">
    <property type="entry name" value="PROTEIN PRKA"/>
    <property type="match status" value="1"/>
</dbReference>
<gene>
    <name evidence="2" type="ORF">AB6A68_08480</name>
</gene>
<organism evidence="2 3">
    <name type="scientific">Ferrimicrobium acidiphilum</name>
    <dbReference type="NCBI Taxonomy" id="121039"/>
    <lineage>
        <taxon>Bacteria</taxon>
        <taxon>Bacillati</taxon>
        <taxon>Actinomycetota</taxon>
        <taxon>Acidimicrobiia</taxon>
        <taxon>Acidimicrobiales</taxon>
        <taxon>Acidimicrobiaceae</taxon>
        <taxon>Ferrimicrobium</taxon>
    </lineage>
</organism>
<evidence type="ECO:0000259" key="1">
    <source>
        <dbReference type="Pfam" id="PF00158"/>
    </source>
</evidence>